<accession>A0ABT8YA70</accession>
<protein>
    <submittedName>
        <fullName evidence="2">MarR family transcriptional regulator</fullName>
    </submittedName>
</protein>
<reference evidence="2" key="1">
    <citation type="submission" date="2023-07" db="EMBL/GenBank/DDBJ databases">
        <authorList>
            <person name="Kim M."/>
        </authorList>
    </citation>
    <scope>NUCLEOTIDE SEQUENCE</scope>
    <source>
        <strain evidence="2">BIUV-7</strain>
    </source>
</reference>
<comment type="caution">
    <text evidence="2">The sequence shown here is derived from an EMBL/GenBank/DDBJ whole genome shotgun (WGS) entry which is preliminary data.</text>
</comment>
<evidence type="ECO:0000259" key="1">
    <source>
        <dbReference type="PROSITE" id="PS50995"/>
    </source>
</evidence>
<evidence type="ECO:0000313" key="2">
    <source>
        <dbReference type="EMBL" id="MDO6415233.1"/>
    </source>
</evidence>
<dbReference type="PANTHER" id="PTHR33164">
    <property type="entry name" value="TRANSCRIPTIONAL REGULATOR, MARR FAMILY"/>
    <property type="match status" value="1"/>
</dbReference>
<dbReference type="Proteomes" id="UP001169764">
    <property type="component" value="Unassembled WGS sequence"/>
</dbReference>
<dbReference type="SMART" id="SM00347">
    <property type="entry name" value="HTH_MARR"/>
    <property type="match status" value="1"/>
</dbReference>
<dbReference type="PANTHER" id="PTHR33164:SF95">
    <property type="entry name" value="TRANSCRIPTIONAL REGULATOR"/>
    <property type="match status" value="1"/>
</dbReference>
<dbReference type="InterPro" id="IPR036388">
    <property type="entry name" value="WH-like_DNA-bd_sf"/>
</dbReference>
<dbReference type="InterPro" id="IPR000835">
    <property type="entry name" value="HTH_MarR-typ"/>
</dbReference>
<dbReference type="SUPFAM" id="SSF46785">
    <property type="entry name" value="Winged helix' DNA-binding domain"/>
    <property type="match status" value="1"/>
</dbReference>
<proteinExistence type="predicted"/>
<evidence type="ECO:0000313" key="3">
    <source>
        <dbReference type="Proteomes" id="UP001169764"/>
    </source>
</evidence>
<gene>
    <name evidence="2" type="ORF">Q4F19_12645</name>
</gene>
<dbReference type="Pfam" id="PF12802">
    <property type="entry name" value="MarR_2"/>
    <property type="match status" value="1"/>
</dbReference>
<dbReference type="RefSeq" id="WP_303543105.1">
    <property type="nucleotide sequence ID" value="NZ_JAUOTP010000005.1"/>
</dbReference>
<sequence>MNDAETAGTARDSLQLGRLGDLVGFRLRRIQTHFGRDFGTAMVGQGLRSGMMSTLALISANPGISQSEAAKAVLLDKSAAVLIVNELERRGFARRVPAEGDRRRHALFTTPEGEAFLTMLLDHLSVIEDRVLSRLTGEELRVLNRLLDRMYEICLALE</sequence>
<dbReference type="InterPro" id="IPR039422">
    <property type="entry name" value="MarR/SlyA-like"/>
</dbReference>
<dbReference type="EMBL" id="JAUOTP010000005">
    <property type="protein sequence ID" value="MDO6415233.1"/>
    <property type="molecule type" value="Genomic_DNA"/>
</dbReference>
<dbReference type="PROSITE" id="PS50995">
    <property type="entry name" value="HTH_MARR_2"/>
    <property type="match status" value="1"/>
</dbReference>
<dbReference type="InterPro" id="IPR036390">
    <property type="entry name" value="WH_DNA-bd_sf"/>
</dbReference>
<keyword evidence="3" id="KW-1185">Reference proteome</keyword>
<feature type="domain" description="HTH marR-type" evidence="1">
    <location>
        <begin position="20"/>
        <end position="152"/>
    </location>
</feature>
<name>A0ABT8YA70_9SPHN</name>
<dbReference type="PRINTS" id="PR00598">
    <property type="entry name" value="HTHMARR"/>
</dbReference>
<organism evidence="2 3">
    <name type="scientific">Sphingomonas natans</name>
    <dbReference type="NCBI Taxonomy" id="3063330"/>
    <lineage>
        <taxon>Bacteria</taxon>
        <taxon>Pseudomonadati</taxon>
        <taxon>Pseudomonadota</taxon>
        <taxon>Alphaproteobacteria</taxon>
        <taxon>Sphingomonadales</taxon>
        <taxon>Sphingomonadaceae</taxon>
        <taxon>Sphingomonas</taxon>
    </lineage>
</organism>
<dbReference type="Gene3D" id="1.10.10.10">
    <property type="entry name" value="Winged helix-like DNA-binding domain superfamily/Winged helix DNA-binding domain"/>
    <property type="match status" value="1"/>
</dbReference>